<dbReference type="AlphaFoldDB" id="A0A1G4V4W4"/>
<dbReference type="STRING" id="329186.SAMN02927925_00290"/>
<gene>
    <name evidence="1" type="ORF">SAMN02927925_00290</name>
</gene>
<reference evidence="1 2" key="1">
    <citation type="submission" date="2016-10" db="EMBL/GenBank/DDBJ databases">
        <authorList>
            <person name="de Groot N.N."/>
        </authorList>
    </citation>
    <scope>NUCLEOTIDE SEQUENCE [LARGE SCALE GENOMIC DNA]</scope>
    <source>
        <strain evidence="1 2">CGMCC 1.3801</strain>
    </source>
</reference>
<organism evidence="1 2">
    <name type="scientific">Flavobacterium saliperosum</name>
    <dbReference type="NCBI Taxonomy" id="329186"/>
    <lineage>
        <taxon>Bacteria</taxon>
        <taxon>Pseudomonadati</taxon>
        <taxon>Bacteroidota</taxon>
        <taxon>Flavobacteriia</taxon>
        <taxon>Flavobacteriales</taxon>
        <taxon>Flavobacteriaceae</taxon>
        <taxon>Flavobacterium</taxon>
    </lineage>
</organism>
<name>A0A1G4V4W4_9FLAO</name>
<accession>A0A1G4V4W4</accession>
<dbReference type="Proteomes" id="UP000182124">
    <property type="component" value="Unassembled WGS sequence"/>
</dbReference>
<dbReference type="EMBL" id="FMTY01000001">
    <property type="protein sequence ID" value="SCX01238.1"/>
    <property type="molecule type" value="Genomic_DNA"/>
</dbReference>
<sequence length="46" mass="5120">MITYLITLVSCLFGTQSDDVATETQSNGVEVNYNVDQTEVDAFYHS</sequence>
<protein>
    <submittedName>
        <fullName evidence="1">Uncharacterized protein</fullName>
    </submittedName>
</protein>
<evidence type="ECO:0000313" key="1">
    <source>
        <dbReference type="EMBL" id="SCX01238.1"/>
    </source>
</evidence>
<proteinExistence type="predicted"/>
<evidence type="ECO:0000313" key="2">
    <source>
        <dbReference type="Proteomes" id="UP000182124"/>
    </source>
</evidence>